<accession>A0A9P7GMR4</accession>
<evidence type="ECO:0000313" key="1">
    <source>
        <dbReference type="EMBL" id="KAG5649767.1"/>
    </source>
</evidence>
<organism evidence="1 2">
    <name type="scientific">Sphagnurus paluster</name>
    <dbReference type="NCBI Taxonomy" id="117069"/>
    <lineage>
        <taxon>Eukaryota</taxon>
        <taxon>Fungi</taxon>
        <taxon>Dikarya</taxon>
        <taxon>Basidiomycota</taxon>
        <taxon>Agaricomycotina</taxon>
        <taxon>Agaricomycetes</taxon>
        <taxon>Agaricomycetidae</taxon>
        <taxon>Agaricales</taxon>
        <taxon>Tricholomatineae</taxon>
        <taxon>Lyophyllaceae</taxon>
        <taxon>Sphagnurus</taxon>
    </lineage>
</organism>
<reference evidence="1" key="1">
    <citation type="submission" date="2021-02" db="EMBL/GenBank/DDBJ databases">
        <authorList>
            <person name="Nieuwenhuis M."/>
            <person name="Van De Peppel L.J.J."/>
        </authorList>
    </citation>
    <scope>NUCLEOTIDE SEQUENCE</scope>
    <source>
        <strain evidence="1">D49</strain>
    </source>
</reference>
<dbReference type="Proteomes" id="UP000717328">
    <property type="component" value="Unassembled WGS sequence"/>
</dbReference>
<dbReference type="EMBL" id="JABCKI010000717">
    <property type="protein sequence ID" value="KAG5649767.1"/>
    <property type="molecule type" value="Genomic_DNA"/>
</dbReference>
<dbReference type="AlphaFoldDB" id="A0A9P7GMR4"/>
<protein>
    <submittedName>
        <fullName evidence="1">Uncharacterized protein</fullName>
    </submittedName>
</protein>
<name>A0A9P7GMR4_9AGAR</name>
<sequence>MVWDVPARGIHPPTTKNIGNMASAALYRAESIVFTGRALPRSGAVTFAFSRTPGNPALEWLHQVNRDDHLDDATVLSSLFPGGPSSSNVVNIMISDPEVEEMSDGIGDSDFDHIRRVKKDLGNRIASLRPTSSPSETVSNVGKIRQLIEGEKAHVHVGRPGGAPAAIFNLALAALQSRLENLRDVEVDFRDIANAADYLDRATKTYDDEAAREKAIQDCIDIAVGQRGEWNAKLEWADAIKPRCAWWHKLFLMIVLELKNIKGLSGNPSLQSLVDYGKIISHMKYQQYQQYTNFPVVLLGVAENQFDISIAVCIGEIHVSKLLSIDVTAGFLVSGNILRLAQAFKAISFYRVELQAYYEKVEKKAQASKPLSCLYPQPRPVEPTVTIPDLTYKRFMTRSGEPTSLLVSLGGEKFTAMYTAALGDIETDVIVKFTPRYSEKAHRLLADAGFAPKLHFCTRVVGGLFMSVMDRVEGKSIWQLIQEEEPIPAIVSRLMSFTEKILYSATCATRTFCAIRSATAHIWWTLTGLVCKKRTGTQQHLVWHMSGHRG</sequence>
<reference evidence="1" key="2">
    <citation type="submission" date="2021-10" db="EMBL/GenBank/DDBJ databases">
        <title>Phylogenomics reveals ancestral predisposition of the termite-cultivated fungus Termitomyces towards a domesticated lifestyle.</title>
        <authorList>
            <person name="Auxier B."/>
            <person name="Grum-Grzhimaylo A."/>
            <person name="Cardenas M.E."/>
            <person name="Lodge J.D."/>
            <person name="Laessoe T."/>
            <person name="Pedersen O."/>
            <person name="Smith M.E."/>
            <person name="Kuyper T.W."/>
            <person name="Franco-Molano E.A."/>
            <person name="Baroni T.J."/>
            <person name="Aanen D.K."/>
        </authorList>
    </citation>
    <scope>NUCLEOTIDE SEQUENCE</scope>
    <source>
        <strain evidence="1">D49</strain>
    </source>
</reference>
<comment type="caution">
    <text evidence="1">The sequence shown here is derived from an EMBL/GenBank/DDBJ whole genome shotgun (WGS) entry which is preliminary data.</text>
</comment>
<gene>
    <name evidence="1" type="ORF">H0H81_002109</name>
</gene>
<keyword evidence="2" id="KW-1185">Reference proteome</keyword>
<evidence type="ECO:0000313" key="2">
    <source>
        <dbReference type="Proteomes" id="UP000717328"/>
    </source>
</evidence>
<dbReference type="OrthoDB" id="3250441at2759"/>
<proteinExistence type="predicted"/>